<dbReference type="OrthoDB" id="3524163at2759"/>
<keyword evidence="1" id="KW-0732">Signal</keyword>
<keyword evidence="3" id="KW-1185">Reference proteome</keyword>
<dbReference type="Gene3D" id="2.60.120.700">
    <property type="entry name" value="Peptidase G1"/>
    <property type="match status" value="1"/>
</dbReference>
<evidence type="ECO:0000313" key="3">
    <source>
        <dbReference type="Proteomes" id="UP000566819"/>
    </source>
</evidence>
<gene>
    <name evidence="2" type="ORF">G7Y89_g6522</name>
</gene>
<reference evidence="2 3" key="1">
    <citation type="submission" date="2020-03" db="EMBL/GenBank/DDBJ databases">
        <title>Draft Genome Sequence of Cudoniella acicularis.</title>
        <authorList>
            <person name="Buettner E."/>
            <person name="Kellner H."/>
        </authorList>
    </citation>
    <scope>NUCLEOTIDE SEQUENCE [LARGE SCALE GENOMIC DNA]</scope>
    <source>
        <strain evidence="2 3">DSM 108380</strain>
    </source>
</reference>
<sequence length="229" mass="23954">MNLITFLISASCICLCHAFAAAQSSADAFWFLPNAPITKYSATVVVPAVSTGIGFHAVWPGLENTTGGFVYQSVISDSNGVGSWQFWVEYCCNPNYNAPAIKVYPGDSITSTFTLGSNGYWTDAWTVTPGSVGTAAGEKVSSGSTSQNFASSGALTRALLAIETHNGGTWDFGQVQFSNIAISATTTTAWCSTGYAVSPTFNYAISSGTMLTSGGTTTCSYPTVMFYGP</sequence>
<proteinExistence type="predicted"/>
<protein>
    <submittedName>
        <fullName evidence="2">Uncharacterized protein</fullName>
    </submittedName>
</protein>
<dbReference type="AlphaFoldDB" id="A0A8H4RLS1"/>
<dbReference type="Proteomes" id="UP000566819">
    <property type="component" value="Unassembled WGS sequence"/>
</dbReference>
<organism evidence="2 3">
    <name type="scientific">Cudoniella acicularis</name>
    <dbReference type="NCBI Taxonomy" id="354080"/>
    <lineage>
        <taxon>Eukaryota</taxon>
        <taxon>Fungi</taxon>
        <taxon>Dikarya</taxon>
        <taxon>Ascomycota</taxon>
        <taxon>Pezizomycotina</taxon>
        <taxon>Leotiomycetes</taxon>
        <taxon>Helotiales</taxon>
        <taxon>Tricladiaceae</taxon>
        <taxon>Cudoniella</taxon>
    </lineage>
</organism>
<evidence type="ECO:0000313" key="2">
    <source>
        <dbReference type="EMBL" id="KAF4631606.1"/>
    </source>
</evidence>
<comment type="caution">
    <text evidence="2">The sequence shown here is derived from an EMBL/GenBank/DDBJ whole genome shotgun (WGS) entry which is preliminary data.</text>
</comment>
<feature type="chain" id="PRO_5034316234" evidence="1">
    <location>
        <begin position="19"/>
        <end position="229"/>
    </location>
</feature>
<feature type="signal peptide" evidence="1">
    <location>
        <begin position="1"/>
        <end position="18"/>
    </location>
</feature>
<evidence type="ECO:0000256" key="1">
    <source>
        <dbReference type="SAM" id="SignalP"/>
    </source>
</evidence>
<accession>A0A8H4RLS1</accession>
<dbReference type="InterPro" id="IPR038656">
    <property type="entry name" value="Peptidase_G1_sf"/>
</dbReference>
<name>A0A8H4RLS1_9HELO</name>
<dbReference type="EMBL" id="JAAMPI010000427">
    <property type="protein sequence ID" value="KAF4631606.1"/>
    <property type="molecule type" value="Genomic_DNA"/>
</dbReference>